<keyword evidence="2" id="KW-1185">Reference proteome</keyword>
<protein>
    <submittedName>
        <fullName evidence="1">Uncharacterized protein</fullName>
    </submittedName>
</protein>
<evidence type="ECO:0000313" key="1">
    <source>
        <dbReference type="EMBL" id="QEL19839.1"/>
    </source>
</evidence>
<proteinExistence type="predicted"/>
<reference evidence="2" key="1">
    <citation type="submission" date="2019-08" db="EMBL/GenBank/DDBJ databases">
        <title>Limnoglobus roseus gen. nov., sp. nov., a novel freshwater planctomycete with a giant genome from the family Gemmataceae.</title>
        <authorList>
            <person name="Kulichevskaya I.S."/>
            <person name="Naumoff D.G."/>
            <person name="Miroshnikov K."/>
            <person name="Ivanova A."/>
            <person name="Philippov D.A."/>
            <person name="Hakobyan A."/>
            <person name="Rijpstra I.C."/>
            <person name="Sinninghe Damste J.S."/>
            <person name="Liesack W."/>
            <person name="Dedysh S.N."/>
        </authorList>
    </citation>
    <scope>NUCLEOTIDE SEQUENCE [LARGE SCALE GENOMIC DNA]</scope>
    <source>
        <strain evidence="2">PX52</strain>
    </source>
</reference>
<dbReference type="EMBL" id="CP042425">
    <property type="protein sequence ID" value="QEL19839.1"/>
    <property type="molecule type" value="Genomic_DNA"/>
</dbReference>
<accession>A0A5C1AKD4</accession>
<organism evidence="1 2">
    <name type="scientific">Limnoglobus roseus</name>
    <dbReference type="NCBI Taxonomy" id="2598579"/>
    <lineage>
        <taxon>Bacteria</taxon>
        <taxon>Pseudomonadati</taxon>
        <taxon>Planctomycetota</taxon>
        <taxon>Planctomycetia</taxon>
        <taxon>Gemmatales</taxon>
        <taxon>Gemmataceae</taxon>
        <taxon>Limnoglobus</taxon>
    </lineage>
</organism>
<evidence type="ECO:0000313" key="2">
    <source>
        <dbReference type="Proteomes" id="UP000324974"/>
    </source>
</evidence>
<dbReference type="KEGG" id="lrs:PX52LOC_06920"/>
<dbReference type="AlphaFoldDB" id="A0A5C1AKD4"/>
<dbReference type="Proteomes" id="UP000324974">
    <property type="component" value="Chromosome"/>
</dbReference>
<name>A0A5C1AKD4_9BACT</name>
<gene>
    <name evidence="1" type="ORF">PX52LOC_06920</name>
</gene>
<sequence>MSDPLKQSVEKIKSATATVNRVVDQLLTVVKSVEDFLCENGVGVEAHVTVCEEEVGHGQTEYTSIGYSRWEGRFRVIVSCGIGPEDDTTKPWGSWDRKMKLLTAPKLPDLLEKIAVEIEKETEAALEAASRVSAALGALTMKGGKK</sequence>
<dbReference type="RefSeq" id="WP_149114188.1">
    <property type="nucleotide sequence ID" value="NZ_CP042425.1"/>
</dbReference>